<evidence type="ECO:0000313" key="1">
    <source>
        <dbReference type="EMBL" id="ORY08743.1"/>
    </source>
</evidence>
<evidence type="ECO:0000313" key="2">
    <source>
        <dbReference type="Proteomes" id="UP000193144"/>
    </source>
</evidence>
<gene>
    <name evidence="1" type="ORF">BCR34DRAFT_569538</name>
</gene>
<dbReference type="GO" id="GO:0005543">
    <property type="term" value="F:phospholipid binding"/>
    <property type="evidence" value="ECO:0007669"/>
    <property type="project" value="TreeGrafter"/>
</dbReference>
<keyword evidence="2" id="KW-1185">Reference proteome</keyword>
<dbReference type="AlphaFoldDB" id="A0A1Y1ZEP4"/>
<accession>A0A1Y1ZEP4</accession>
<sequence length="187" mass="20587">MPQDPATVKAALGELEKTGKAGLQIHFPDIVITKPGTQTIKAATQPAPFISISSRIAKSKPTKYFSMCLDLDAPLPSFNFMSPILHEMQANLTGQGEPDAEGWIKLASDDEKPIAHWAPPGPPPFSSPHRYIFMIWEQSEDLASVEIRKRLGFGETVGLRPRPRWDQDACEKKLGLGKSLGSNYFTV</sequence>
<dbReference type="CDD" id="cd00866">
    <property type="entry name" value="PEBP_euk"/>
    <property type="match status" value="1"/>
</dbReference>
<dbReference type="GO" id="GO:0046578">
    <property type="term" value="P:regulation of Ras protein signal transduction"/>
    <property type="evidence" value="ECO:0007669"/>
    <property type="project" value="TreeGrafter"/>
</dbReference>
<dbReference type="Gene3D" id="3.90.280.10">
    <property type="entry name" value="PEBP-like"/>
    <property type="match status" value="1"/>
</dbReference>
<protein>
    <submittedName>
        <fullName evidence="1">Phosphatidylethanolamine-binding protein</fullName>
    </submittedName>
</protein>
<comment type="caution">
    <text evidence="1">The sequence shown here is derived from an EMBL/GenBank/DDBJ whole genome shotgun (WGS) entry which is preliminary data.</text>
</comment>
<dbReference type="Pfam" id="PF01161">
    <property type="entry name" value="PBP"/>
    <property type="match status" value="1"/>
</dbReference>
<name>A0A1Y1ZEP4_9PLEO</name>
<dbReference type="EMBL" id="MCFA01000096">
    <property type="protein sequence ID" value="ORY08743.1"/>
    <property type="molecule type" value="Genomic_DNA"/>
</dbReference>
<reference evidence="1 2" key="1">
    <citation type="submission" date="2016-07" db="EMBL/GenBank/DDBJ databases">
        <title>Pervasive Adenine N6-methylation of Active Genes in Fungi.</title>
        <authorList>
            <consortium name="DOE Joint Genome Institute"/>
            <person name="Mondo S.J."/>
            <person name="Dannebaum R.O."/>
            <person name="Kuo R.C."/>
            <person name="Labutti K."/>
            <person name="Haridas S."/>
            <person name="Kuo A."/>
            <person name="Salamov A."/>
            <person name="Ahrendt S.R."/>
            <person name="Lipzen A."/>
            <person name="Sullivan W."/>
            <person name="Andreopoulos W.B."/>
            <person name="Clum A."/>
            <person name="Lindquist E."/>
            <person name="Daum C."/>
            <person name="Ramamoorthy G.K."/>
            <person name="Gryganskyi A."/>
            <person name="Culley D."/>
            <person name="Magnuson J.K."/>
            <person name="James T.Y."/>
            <person name="O'Malley M.A."/>
            <person name="Stajich J.E."/>
            <person name="Spatafora J.W."/>
            <person name="Visel A."/>
            <person name="Grigoriev I.V."/>
        </authorList>
    </citation>
    <scope>NUCLEOTIDE SEQUENCE [LARGE SCALE GENOMIC DNA]</scope>
    <source>
        <strain evidence="1 2">CBS 115471</strain>
    </source>
</reference>
<dbReference type="InterPro" id="IPR008914">
    <property type="entry name" value="PEBP"/>
</dbReference>
<dbReference type="InterPro" id="IPR036610">
    <property type="entry name" value="PEBP-like_sf"/>
</dbReference>
<organism evidence="1 2">
    <name type="scientific">Clohesyomyces aquaticus</name>
    <dbReference type="NCBI Taxonomy" id="1231657"/>
    <lineage>
        <taxon>Eukaryota</taxon>
        <taxon>Fungi</taxon>
        <taxon>Dikarya</taxon>
        <taxon>Ascomycota</taxon>
        <taxon>Pezizomycotina</taxon>
        <taxon>Dothideomycetes</taxon>
        <taxon>Pleosporomycetidae</taxon>
        <taxon>Pleosporales</taxon>
        <taxon>Lindgomycetaceae</taxon>
        <taxon>Clohesyomyces</taxon>
    </lineage>
</organism>
<dbReference type="GO" id="GO:0030162">
    <property type="term" value="P:regulation of proteolysis"/>
    <property type="evidence" value="ECO:0007669"/>
    <property type="project" value="TreeGrafter"/>
</dbReference>
<dbReference type="InterPro" id="IPR035810">
    <property type="entry name" value="PEBP_euk"/>
</dbReference>
<dbReference type="PANTHER" id="PTHR11362">
    <property type="entry name" value="PHOSPHATIDYLETHANOLAMINE-BINDING PROTEIN"/>
    <property type="match status" value="1"/>
</dbReference>
<dbReference type="PANTHER" id="PTHR11362:SF78">
    <property type="entry name" value="PROTEASE INHIBITOR"/>
    <property type="match status" value="1"/>
</dbReference>
<dbReference type="OrthoDB" id="2506647at2759"/>
<proteinExistence type="predicted"/>
<dbReference type="SUPFAM" id="SSF49777">
    <property type="entry name" value="PEBP-like"/>
    <property type="match status" value="1"/>
</dbReference>
<dbReference type="STRING" id="1231657.A0A1Y1ZEP4"/>
<dbReference type="Proteomes" id="UP000193144">
    <property type="component" value="Unassembled WGS sequence"/>
</dbReference>
<dbReference type="GO" id="GO:0030414">
    <property type="term" value="F:peptidase inhibitor activity"/>
    <property type="evidence" value="ECO:0007669"/>
    <property type="project" value="TreeGrafter"/>
</dbReference>